<reference evidence="2" key="2">
    <citation type="submission" date="2020-08" db="EMBL/GenBank/DDBJ databases">
        <authorList>
            <person name="Kikuchi T."/>
        </authorList>
    </citation>
    <scope>NUCLEOTIDE SEQUENCE</scope>
    <source>
        <strain evidence="1">Ka4C1</strain>
    </source>
</reference>
<accession>A0A1I7RP50</accession>
<organism evidence="3 5">
    <name type="scientific">Bursaphelenchus xylophilus</name>
    <name type="common">Pinewood nematode worm</name>
    <name type="synonym">Aphelenchoides xylophilus</name>
    <dbReference type="NCBI Taxonomy" id="6326"/>
    <lineage>
        <taxon>Eukaryota</taxon>
        <taxon>Metazoa</taxon>
        <taxon>Ecdysozoa</taxon>
        <taxon>Nematoda</taxon>
        <taxon>Chromadorea</taxon>
        <taxon>Rhabditida</taxon>
        <taxon>Tylenchina</taxon>
        <taxon>Tylenchomorpha</taxon>
        <taxon>Aphelenchoidea</taxon>
        <taxon>Aphelenchoididae</taxon>
        <taxon>Bursaphelenchus</taxon>
    </lineage>
</organism>
<dbReference type="WBParaSite" id="BXY_0249100.1">
    <property type="protein sequence ID" value="BXY_0249100.1"/>
    <property type="gene ID" value="BXY_0249100"/>
</dbReference>
<evidence type="ECO:0000313" key="2">
    <source>
        <dbReference type="EMBL" id="CAG9124556.1"/>
    </source>
</evidence>
<evidence type="ECO:0000313" key="5">
    <source>
        <dbReference type="WBParaSite" id="BXY_0249100.1"/>
    </source>
</evidence>
<gene>
    <name evidence="1" type="ORF">BXYJ_LOCUS12415</name>
</gene>
<dbReference type="Proteomes" id="UP000095284">
    <property type="component" value="Unplaced"/>
</dbReference>
<dbReference type="AlphaFoldDB" id="A0A1I7RP50"/>
<keyword evidence="4" id="KW-1185">Reference proteome</keyword>
<dbReference type="EMBL" id="CAJFDI010000005">
    <property type="protein sequence ID" value="CAD5232324.1"/>
    <property type="molecule type" value="Genomic_DNA"/>
</dbReference>
<evidence type="ECO:0000313" key="4">
    <source>
        <dbReference type="Proteomes" id="UP000659654"/>
    </source>
</evidence>
<protein>
    <submittedName>
        <fullName evidence="1">(pine wood nematode) hypothetical protein</fullName>
    </submittedName>
</protein>
<proteinExistence type="predicted"/>
<reference evidence="5" key="1">
    <citation type="submission" date="2016-11" db="UniProtKB">
        <authorList>
            <consortium name="WormBaseParasite"/>
        </authorList>
    </citation>
    <scope>IDENTIFICATION</scope>
</reference>
<evidence type="ECO:0000313" key="1">
    <source>
        <dbReference type="EMBL" id="CAD5232324.1"/>
    </source>
</evidence>
<dbReference type="OrthoDB" id="10595969at2759"/>
<dbReference type="Proteomes" id="UP000659654">
    <property type="component" value="Unassembled WGS sequence"/>
</dbReference>
<evidence type="ECO:0000313" key="3">
    <source>
        <dbReference type="Proteomes" id="UP000095284"/>
    </source>
</evidence>
<sequence>MARFMAFKPPVDEPKKKGRLKRLGKVMTRAKNVLLNVFSPKRAQQTQNRWTRDLFHPSIHRRLSFRYPRSRTDSNSSLDSLLSDSSSICTFSRKRKAESISETQLTQSSSKPCLRSSITSTGDHSSPCCEWSPPLSCQQFGHSRSCYIPVDEPLFLTDFRSETALQEVQLTPFLMDSPAKPKPPKKRRRLNNFVAVTKDKVENNQDLDDTIHNITMTMPTVQAQPSDLQ</sequence>
<dbReference type="Proteomes" id="UP000582659">
    <property type="component" value="Unassembled WGS sequence"/>
</dbReference>
<dbReference type="EMBL" id="CAJFCV020000005">
    <property type="protein sequence ID" value="CAG9124556.1"/>
    <property type="molecule type" value="Genomic_DNA"/>
</dbReference>
<name>A0A1I7RP50_BURXY</name>